<feature type="coiled-coil region" evidence="1">
    <location>
        <begin position="620"/>
        <end position="848"/>
    </location>
</feature>
<comment type="caution">
    <text evidence="4">The sequence shown here is derived from an EMBL/GenBank/DDBJ whole genome shotgun (WGS) entry which is preliminary data.</text>
</comment>
<gene>
    <name evidence="4" type="ORF">HETSPECPRED_004029</name>
</gene>
<organism evidence="4 5">
    <name type="scientific">Heterodermia speciosa</name>
    <dbReference type="NCBI Taxonomy" id="116794"/>
    <lineage>
        <taxon>Eukaryota</taxon>
        <taxon>Fungi</taxon>
        <taxon>Dikarya</taxon>
        <taxon>Ascomycota</taxon>
        <taxon>Pezizomycotina</taxon>
        <taxon>Lecanoromycetes</taxon>
        <taxon>OSLEUM clade</taxon>
        <taxon>Lecanoromycetidae</taxon>
        <taxon>Caliciales</taxon>
        <taxon>Physciaceae</taxon>
        <taxon>Heterodermia</taxon>
    </lineage>
</organism>
<protein>
    <submittedName>
        <fullName evidence="4">Uncharacterized protein</fullName>
    </submittedName>
</protein>
<evidence type="ECO:0000313" key="4">
    <source>
        <dbReference type="EMBL" id="CAF9919537.1"/>
    </source>
</evidence>
<evidence type="ECO:0000313" key="5">
    <source>
        <dbReference type="Proteomes" id="UP000664521"/>
    </source>
</evidence>
<feature type="coiled-coil region" evidence="1">
    <location>
        <begin position="564"/>
        <end position="591"/>
    </location>
</feature>
<reference evidence="4" key="1">
    <citation type="submission" date="2021-03" db="EMBL/GenBank/DDBJ databases">
        <authorList>
            <person name="Tagirdzhanova G."/>
        </authorList>
    </citation>
    <scope>NUCLEOTIDE SEQUENCE</scope>
</reference>
<evidence type="ECO:0000256" key="2">
    <source>
        <dbReference type="SAM" id="MobiDB-lite"/>
    </source>
</evidence>
<evidence type="ECO:0000256" key="1">
    <source>
        <dbReference type="SAM" id="Coils"/>
    </source>
</evidence>
<feature type="transmembrane region" description="Helical" evidence="3">
    <location>
        <begin position="1126"/>
        <end position="1148"/>
    </location>
</feature>
<keyword evidence="1" id="KW-0175">Coiled coil</keyword>
<evidence type="ECO:0000256" key="3">
    <source>
        <dbReference type="SAM" id="Phobius"/>
    </source>
</evidence>
<accession>A0A8H3I969</accession>
<dbReference type="EMBL" id="CAJPDS010000024">
    <property type="protein sequence ID" value="CAF9919537.1"/>
    <property type="molecule type" value="Genomic_DNA"/>
</dbReference>
<name>A0A8H3I969_9LECA</name>
<feature type="region of interest" description="Disordered" evidence="2">
    <location>
        <begin position="949"/>
        <end position="974"/>
    </location>
</feature>
<feature type="coiled-coil region" evidence="1">
    <location>
        <begin position="379"/>
        <end position="510"/>
    </location>
</feature>
<proteinExistence type="predicted"/>
<dbReference type="Gene3D" id="1.20.5.340">
    <property type="match status" value="1"/>
</dbReference>
<feature type="compositionally biased region" description="Polar residues" evidence="2">
    <location>
        <begin position="1092"/>
        <end position="1104"/>
    </location>
</feature>
<keyword evidence="3" id="KW-0472">Membrane</keyword>
<keyword evidence="5" id="KW-1185">Reference proteome</keyword>
<feature type="coiled-coil region" evidence="1">
    <location>
        <begin position="85"/>
        <end position="112"/>
    </location>
</feature>
<feature type="coiled-coil region" evidence="1">
    <location>
        <begin position="141"/>
        <end position="297"/>
    </location>
</feature>
<feature type="compositionally biased region" description="Basic and acidic residues" evidence="2">
    <location>
        <begin position="964"/>
        <end position="974"/>
    </location>
</feature>
<sequence>MQTEDKPIDWQHLYKEMRTRYNDCAYYYTKNQGERKVEQEETRKMADEILALKDQVNNLTKPDSDVVYDLKEEFKKVEAKKDQSIKAAERRYETCNAEKEQLKADAIRFENADSEWKKTAIAKDREKVESEKQLIESRAHVAALQTSAKEEENKSNALQKELEITNIQFGKAVEIYRNSLNENNGLRDERSQALSEVTRIQEDYDELYQENYELQEAYDSVRDDKERLEFKCEQLESKATELDKVQDHFKNTEEQLFNVKKAHTSAQNQLESLGTEFEQTKSQLAIAYEKIEELEKRPTEAQLIESQSAVQLLQHDCTELQKRPTVEEVAEAQNKFQQLQSRCNELEKRPPVAAQTDEGQKIIQDLRDELEKRPSEADVAEAQNRYQALQSRCNELEKRPTESEVVKVQSKCQELETRCTELEKRPSDAQVAEVESKYQEMENRCTELEKRLTESQLAELESKYQEMENRCTELEKRPTESQLTEVQNNLQALQRRCDEVETQSTEAKSGDLPSTQAALVKLQDRCNELEFRPTLAELLDTQSARTELQDRCNELEFRPTLAELLDTQSARTELQDRFDKLEKRSVAAEAKLFTLHGELKTAHDRSRKQKLQPNKGGAELVNMRQNLQKMQGQLNESFEKVSKLEADLVTARSALKDSEIREKEAVDLQSTTDVELLDAQVELTDQQARIKELEAKLQENCTPEANKEMEEKIRKLEEQSQQHSAQESTLSAVRLDMEHLQTRFKELEKENEVTKQANHRLTDSSGTMGANLVARESEVQELHSKIKTQEEQLVQAKKDLKVKKKKATVDESHIRSQDEAMSKLSNRNSALEKRCENLDQDAKDSKKQVLESEAAVSKIKEKYNQDALYVVKLQKETVELRKKVWRFDGQRREHNNRTLSYEFLKIQNEEHEALSKKVGAEYKRLEIDHRRVCNSFKTLRILHAKCGTEAPNRPEQSLHAPTNEPHDPSAEETKDLVPRNIEGEKQLDDCESILGDNASQAIDETPLDDQLRCASPGIAQGNFGGGSVSGDAVSRIGDRPDHLPGENGGTAAPGHMGGVSRIGDGPDHVPGENGGTAAPGHMGGDNGEAPSSGGNSQSSKTPTPGTGRLTLQKFQAPSFFPTTPSIIAFLLILAIACISFYFVSGYYSRLAYDAVLTRADDTTRAMLLSERMGGGTGTIWPAWLGRIMDDNVVEMIPGLYG</sequence>
<feature type="region of interest" description="Disordered" evidence="2">
    <location>
        <begin position="1011"/>
        <end position="1109"/>
    </location>
</feature>
<dbReference type="Proteomes" id="UP000664521">
    <property type="component" value="Unassembled WGS sequence"/>
</dbReference>
<keyword evidence="3" id="KW-0812">Transmembrane</keyword>
<dbReference type="AlphaFoldDB" id="A0A8H3I969"/>
<keyword evidence="3" id="KW-1133">Transmembrane helix</keyword>
<dbReference type="OrthoDB" id="10669386at2759"/>